<feature type="active site" description="Proton acceptor" evidence="7">
    <location>
        <position position="199"/>
    </location>
</feature>
<feature type="binding site" evidence="8">
    <location>
        <position position="141"/>
    </location>
    <ligand>
        <name>substrate</name>
    </ligand>
</feature>
<feature type="binding site" evidence="8">
    <location>
        <position position="175"/>
    </location>
    <ligand>
        <name>substrate</name>
    </ligand>
</feature>
<dbReference type="PIRSF" id="PIRSF000102">
    <property type="entry name" value="Lac_mal_DH"/>
    <property type="match status" value="1"/>
</dbReference>
<dbReference type="PROSITE" id="PS00068">
    <property type="entry name" value="MDH"/>
    <property type="match status" value="1"/>
</dbReference>
<evidence type="ECO:0000256" key="8">
    <source>
        <dbReference type="PIRSR" id="PIRSR000102-2"/>
    </source>
</evidence>
<dbReference type="EC" id="1.1.1.37" evidence="11"/>
<evidence type="ECO:0000256" key="3">
    <source>
        <dbReference type="ARBA" id="ARBA00022532"/>
    </source>
</evidence>
<dbReference type="PANTHER" id="PTHR11540:SF16">
    <property type="entry name" value="MALATE DEHYDROGENASE, MITOCHONDRIAL"/>
    <property type="match status" value="1"/>
</dbReference>
<comment type="catalytic activity">
    <reaction evidence="6 11">
        <text>(S)-malate + NAD(+) = oxaloacetate + NADH + H(+)</text>
        <dbReference type="Rhea" id="RHEA:21432"/>
        <dbReference type="ChEBI" id="CHEBI:15378"/>
        <dbReference type="ChEBI" id="CHEBI:15589"/>
        <dbReference type="ChEBI" id="CHEBI:16452"/>
        <dbReference type="ChEBI" id="CHEBI:57540"/>
        <dbReference type="ChEBI" id="CHEBI:57945"/>
        <dbReference type="EC" id="1.1.1.37"/>
    </reaction>
</comment>
<dbReference type="SUPFAM" id="SSF51735">
    <property type="entry name" value="NAD(P)-binding Rossmann-fold domains"/>
    <property type="match status" value="1"/>
</dbReference>
<evidence type="ECO:0000313" key="14">
    <source>
        <dbReference type="EMBL" id="AJQ30126.1"/>
    </source>
</evidence>
<dbReference type="EMBL" id="OU899034">
    <property type="protein sequence ID" value="CAH1712593.1"/>
    <property type="molecule type" value="Genomic_DNA"/>
</dbReference>
<evidence type="ECO:0000256" key="9">
    <source>
        <dbReference type="PIRSR" id="PIRSR000102-3"/>
    </source>
</evidence>
<keyword evidence="16" id="KW-1185">Reference proteome</keyword>
<keyword evidence="4 10" id="KW-0560">Oxidoreductase</keyword>
<dbReference type="InterPro" id="IPR022383">
    <property type="entry name" value="Lactate/malate_DH_C"/>
</dbReference>
<dbReference type="Pfam" id="PF02866">
    <property type="entry name" value="Ldh_1_C"/>
    <property type="match status" value="1"/>
</dbReference>
<dbReference type="Gene3D" id="3.90.110.10">
    <property type="entry name" value="Lactate dehydrogenase/glycoside hydrolase, family 4, C-terminal"/>
    <property type="match status" value="1"/>
</dbReference>
<dbReference type="FunFam" id="3.90.110.10:FF:000001">
    <property type="entry name" value="Malate dehydrogenase"/>
    <property type="match status" value="1"/>
</dbReference>
<dbReference type="CDD" id="cd01337">
    <property type="entry name" value="MDH_glyoxysomal_mitochondrial"/>
    <property type="match status" value="1"/>
</dbReference>
<evidence type="ECO:0000256" key="10">
    <source>
        <dbReference type="RuleBase" id="RU003369"/>
    </source>
</evidence>
<dbReference type="Gene3D" id="3.40.50.720">
    <property type="entry name" value="NAD(P)-binding Rossmann-like Domain"/>
    <property type="match status" value="1"/>
</dbReference>
<feature type="domain" description="Lactate/malate dehydrogenase N-terminal" evidence="12">
    <location>
        <begin position="24"/>
        <end position="167"/>
    </location>
</feature>
<dbReference type="GO" id="GO:0030060">
    <property type="term" value="F:L-malate dehydrogenase (NAD+) activity"/>
    <property type="evidence" value="ECO:0007669"/>
    <property type="project" value="UniProtKB-EC"/>
</dbReference>
<feature type="domain" description="Lactate/malate dehydrogenase C-terminal" evidence="13">
    <location>
        <begin position="169"/>
        <end position="332"/>
    </location>
</feature>
<evidence type="ECO:0000313" key="15">
    <source>
        <dbReference type="EMBL" id="CAH1712593.1"/>
    </source>
</evidence>
<feature type="binding site" evidence="9">
    <location>
        <position position="55"/>
    </location>
    <ligand>
        <name>NAD(+)</name>
        <dbReference type="ChEBI" id="CHEBI:57540"/>
    </ligand>
</feature>
<evidence type="ECO:0000256" key="6">
    <source>
        <dbReference type="ARBA" id="ARBA00048313"/>
    </source>
</evidence>
<keyword evidence="3 11" id="KW-0816">Tricarboxylic acid cycle</keyword>
<name>A0A0C5Q4X0_APHGO</name>
<evidence type="ECO:0000256" key="4">
    <source>
        <dbReference type="ARBA" id="ARBA00023002"/>
    </source>
</evidence>
<dbReference type="FunFam" id="3.40.50.720:FF:000013">
    <property type="entry name" value="Malate dehydrogenase"/>
    <property type="match status" value="1"/>
</dbReference>
<dbReference type="InterPro" id="IPR001236">
    <property type="entry name" value="Lactate/malate_DH_N"/>
</dbReference>
<dbReference type="OrthoDB" id="755699at2759"/>
<organism evidence="14">
    <name type="scientific">Aphis gossypii</name>
    <name type="common">Cotton aphid</name>
    <dbReference type="NCBI Taxonomy" id="80765"/>
    <lineage>
        <taxon>Eukaryota</taxon>
        <taxon>Metazoa</taxon>
        <taxon>Ecdysozoa</taxon>
        <taxon>Arthropoda</taxon>
        <taxon>Hexapoda</taxon>
        <taxon>Insecta</taxon>
        <taxon>Pterygota</taxon>
        <taxon>Neoptera</taxon>
        <taxon>Paraneoptera</taxon>
        <taxon>Hemiptera</taxon>
        <taxon>Sternorrhyncha</taxon>
        <taxon>Aphidomorpha</taxon>
        <taxon>Aphidoidea</taxon>
        <taxon>Aphididae</taxon>
        <taxon>Aphidini</taxon>
        <taxon>Aphis</taxon>
        <taxon>Aphis</taxon>
    </lineage>
</organism>
<dbReference type="GO" id="GO:0006099">
    <property type="term" value="P:tricarboxylic acid cycle"/>
    <property type="evidence" value="ECO:0007669"/>
    <property type="project" value="UniProtKB-KW"/>
</dbReference>
<sequence length="337" mass="35691">MFSKVFKNIINQGARQYSSKKGLKVTVCGGSGGIGQPLSLLLKQSPLITDLAIYDIAPVTPGVVADLSHMDTNSNVTSHVGLDNLKDAVADTDVVIIPAGIPRKPGMTRDDLFNTNISIVCDIIKVIGQVSPHALVGIISNPVNSAVPAAAEILKKLNVYDPKRLFGVTTLDIVRSNRFIAELKCLNATDVNVPVIGGHSGPTIIPLISQCTPQVTFDHDVLVKLTKRIQEAGTEVVQAKAGAGSATLSMAFAGAKFTTSMCRAILGEPNVVECSFVESTVTDSPYFSTPVLIGKNGIEKNFGMGNLSDFEKDLLKAALPELASNIKKGADFGKNYK</sequence>
<dbReference type="SUPFAM" id="SSF56327">
    <property type="entry name" value="LDH C-terminal domain-like"/>
    <property type="match status" value="1"/>
</dbReference>
<dbReference type="Pfam" id="PF00056">
    <property type="entry name" value="Ldh_1_N"/>
    <property type="match status" value="1"/>
</dbReference>
<accession>A0A0C5Q4X0</accession>
<evidence type="ECO:0000256" key="1">
    <source>
        <dbReference type="ARBA" id="ARBA00008824"/>
    </source>
</evidence>
<dbReference type="InterPro" id="IPR001252">
    <property type="entry name" value="Malate_DH_AS"/>
</dbReference>
<dbReference type="GO" id="GO:0006108">
    <property type="term" value="P:malate metabolic process"/>
    <property type="evidence" value="ECO:0007669"/>
    <property type="project" value="InterPro"/>
</dbReference>
<evidence type="ECO:0000259" key="12">
    <source>
        <dbReference type="Pfam" id="PF00056"/>
    </source>
</evidence>
<dbReference type="GO" id="GO:0005739">
    <property type="term" value="C:mitochondrion"/>
    <property type="evidence" value="ECO:0007669"/>
    <property type="project" value="TreeGrafter"/>
</dbReference>
<dbReference type="InterPro" id="IPR036291">
    <property type="entry name" value="NAD(P)-bd_dom_sf"/>
</dbReference>
<evidence type="ECO:0000256" key="11">
    <source>
        <dbReference type="RuleBase" id="RU003405"/>
    </source>
</evidence>
<evidence type="ECO:0000259" key="13">
    <source>
        <dbReference type="Pfam" id="PF02866"/>
    </source>
</evidence>
<feature type="binding site" evidence="9">
    <location>
        <position position="250"/>
    </location>
    <ligand>
        <name>NAD(+)</name>
        <dbReference type="ChEBI" id="CHEBI:57540"/>
    </ligand>
</feature>
<feature type="binding site" evidence="9">
    <location>
        <begin position="139"/>
        <end position="141"/>
    </location>
    <ligand>
        <name>NAD(+)</name>
        <dbReference type="ChEBI" id="CHEBI:57540"/>
    </ligand>
</feature>
<dbReference type="InterPro" id="IPR001557">
    <property type="entry name" value="L-lactate/malate_DH"/>
</dbReference>
<feature type="binding site" evidence="9">
    <location>
        <position position="116"/>
    </location>
    <ligand>
        <name>NAD(+)</name>
        <dbReference type="ChEBI" id="CHEBI:57540"/>
    </ligand>
</feature>
<dbReference type="InterPro" id="IPR010097">
    <property type="entry name" value="Malate_DH_type1"/>
</dbReference>
<reference evidence="15" key="2">
    <citation type="submission" date="2022-02" db="EMBL/GenBank/DDBJ databases">
        <authorList>
            <person name="King R."/>
        </authorList>
    </citation>
    <scope>NUCLEOTIDE SEQUENCE</scope>
</reference>
<evidence type="ECO:0000313" key="16">
    <source>
        <dbReference type="Proteomes" id="UP001154329"/>
    </source>
</evidence>
<dbReference type="EMBL" id="KM609502">
    <property type="protein sequence ID" value="AJQ30126.1"/>
    <property type="molecule type" value="mRNA"/>
</dbReference>
<dbReference type="InterPro" id="IPR015955">
    <property type="entry name" value="Lactate_DH/Glyco_Ohase_4_C"/>
</dbReference>
<proteinExistence type="evidence at transcript level"/>
<feature type="binding site" evidence="9">
    <location>
        <begin position="29"/>
        <end position="35"/>
    </location>
    <ligand>
        <name>NAD(+)</name>
        <dbReference type="ChEBI" id="CHEBI:57540"/>
    </ligand>
</feature>
<protein>
    <recommendedName>
        <fullName evidence="11">Malate dehydrogenase</fullName>
        <ecNumber evidence="11">1.1.1.37</ecNumber>
    </recommendedName>
</protein>
<keyword evidence="5 9" id="KW-0520">NAD</keyword>
<evidence type="ECO:0000256" key="2">
    <source>
        <dbReference type="ARBA" id="ARBA00011738"/>
    </source>
</evidence>
<gene>
    <name evidence="15" type="ORF">APHIGO_LOCUS2067</name>
</gene>
<comment type="subunit">
    <text evidence="2">Homodimer.</text>
</comment>
<dbReference type="PANTHER" id="PTHR11540">
    <property type="entry name" value="MALATE AND LACTATE DEHYDROGENASE"/>
    <property type="match status" value="1"/>
</dbReference>
<dbReference type="NCBIfam" id="TIGR01772">
    <property type="entry name" value="MDH_euk_gproteo"/>
    <property type="match status" value="1"/>
</dbReference>
<dbReference type="Proteomes" id="UP001154329">
    <property type="component" value="Chromosome 1"/>
</dbReference>
<feature type="binding site" evidence="8">
    <location>
        <position position="103"/>
    </location>
    <ligand>
        <name>substrate</name>
    </ligand>
</feature>
<dbReference type="AlphaFoldDB" id="A0A0C5Q4X0"/>
<reference evidence="15" key="3">
    <citation type="submission" date="2022-10" db="EMBL/GenBank/DDBJ databases">
        <authorList>
            <consortium name="ENA_rothamsted_submissions"/>
            <consortium name="culmorum"/>
            <person name="King R."/>
        </authorList>
    </citation>
    <scope>NUCLEOTIDE SEQUENCE</scope>
</reference>
<reference evidence="14" key="1">
    <citation type="journal article" date="2015" name="Insect Mol. Biol.">
        <title>Effects of Lysiphlebia japonica (Ashmead) on cotton-melon aphid Aphis gossypii Glover lipid synthesis.</title>
        <authorList>
            <person name="Zhang S."/>
            <person name="Luo J.Y."/>
            <person name="Lv L.M."/>
            <person name="Wang C.Y."/>
            <person name="Li C.H."/>
            <person name="Zhu X.Z."/>
            <person name="Cui J.J."/>
        </authorList>
    </citation>
    <scope>NUCLEOTIDE SEQUENCE</scope>
</reference>
<feature type="binding site" evidence="8">
    <location>
        <position position="109"/>
    </location>
    <ligand>
        <name>substrate</name>
    </ligand>
</feature>
<evidence type="ECO:0000256" key="7">
    <source>
        <dbReference type="PIRSR" id="PIRSR000102-1"/>
    </source>
</evidence>
<comment type="similarity">
    <text evidence="1">Belongs to the LDH/MDH superfamily. MDH type 1 family.</text>
</comment>
<evidence type="ECO:0000256" key="5">
    <source>
        <dbReference type="ARBA" id="ARBA00023027"/>
    </source>
</evidence>